<organism evidence="1 2">
    <name type="scientific">Bifidobacterium callitrichos</name>
    <dbReference type="NCBI Taxonomy" id="762209"/>
    <lineage>
        <taxon>Bacteria</taxon>
        <taxon>Bacillati</taxon>
        <taxon>Actinomycetota</taxon>
        <taxon>Actinomycetes</taxon>
        <taxon>Bifidobacteriales</taxon>
        <taxon>Bifidobacteriaceae</taxon>
        <taxon>Bifidobacterium</taxon>
    </lineage>
</organism>
<proteinExistence type="predicted"/>
<evidence type="ECO:0000313" key="1">
    <source>
        <dbReference type="EMBL" id="KAA8817044.1"/>
    </source>
</evidence>
<dbReference type="Proteomes" id="UP000326060">
    <property type="component" value="Unassembled WGS sequence"/>
</dbReference>
<sequence length="103" mass="11396">MNGRHVEHVRHISITRTSADGVVSHISHTEVRISDTDDADAYDVYGTDVRDEAAGGDCFDPSTCCSEREQAMIAALRAYLRPDEAPECLKTRIKECLDHCCGQ</sequence>
<reference evidence="1 2" key="1">
    <citation type="journal article" date="2019" name="Syst. Appl. Microbiol.">
        <title>Characterization of Bifidobacterium species in feaces of the Egyptian fruit bat: Description of B. vespertilionis sp. nov. and B. rousetti sp. nov.</title>
        <authorList>
            <person name="Modesto M."/>
            <person name="Satti M."/>
            <person name="Watanabe K."/>
            <person name="Puglisi E."/>
            <person name="Morelli L."/>
            <person name="Huang C.-H."/>
            <person name="Liou J.-S."/>
            <person name="Miyashita M."/>
            <person name="Tamura T."/>
            <person name="Saito S."/>
            <person name="Mori K."/>
            <person name="Huang L."/>
            <person name="Sciavilla P."/>
            <person name="Sandri C."/>
            <person name="Spiezio C."/>
            <person name="Vitali F."/>
            <person name="Cavalieri D."/>
            <person name="Perpetuini G."/>
            <person name="Tofalo R."/>
            <person name="Bonetti A."/>
            <person name="Arita M."/>
            <person name="Mattarelli P."/>
        </authorList>
    </citation>
    <scope>NUCLEOTIDE SEQUENCE [LARGE SCALE GENOMIC DNA]</scope>
    <source>
        <strain evidence="1 2">RST27</strain>
    </source>
</reference>
<dbReference type="RefSeq" id="WP_150393364.1">
    <property type="nucleotide sequence ID" value="NZ_RZJP01000001.1"/>
</dbReference>
<name>A0A5M9ZD36_9BIFI</name>
<comment type="caution">
    <text evidence="1">The sequence shown here is derived from an EMBL/GenBank/DDBJ whole genome shotgun (WGS) entry which is preliminary data.</text>
</comment>
<dbReference type="EMBL" id="RZJP01000001">
    <property type="protein sequence ID" value="KAA8817044.1"/>
    <property type="molecule type" value="Genomic_DNA"/>
</dbReference>
<accession>A0A5M9ZD36</accession>
<gene>
    <name evidence="1" type="ORF">EMB92_00050</name>
</gene>
<evidence type="ECO:0000313" key="2">
    <source>
        <dbReference type="Proteomes" id="UP000326060"/>
    </source>
</evidence>
<protein>
    <submittedName>
        <fullName evidence="1">Uncharacterized protein</fullName>
    </submittedName>
</protein>
<dbReference type="AlphaFoldDB" id="A0A5M9ZD36"/>